<organism evidence="8">
    <name type="scientific">freshwater metagenome</name>
    <dbReference type="NCBI Taxonomy" id="449393"/>
    <lineage>
        <taxon>unclassified sequences</taxon>
        <taxon>metagenomes</taxon>
        <taxon>ecological metagenomes</taxon>
    </lineage>
</organism>
<keyword evidence="5" id="KW-0808">Transferase</keyword>
<dbReference type="InterPro" id="IPR004636">
    <property type="entry name" value="AcOrn/SuccOrn_fam"/>
</dbReference>
<keyword evidence="4" id="KW-0028">Amino-acid biosynthesis</keyword>
<dbReference type="NCBIfam" id="NF002325">
    <property type="entry name" value="PRK01278.1"/>
    <property type="match status" value="1"/>
</dbReference>
<dbReference type="FunFam" id="3.40.640.10:FF:000004">
    <property type="entry name" value="Acetylornithine aminotransferase"/>
    <property type="match status" value="1"/>
</dbReference>
<keyword evidence="6" id="KW-0663">Pyridoxal phosphate</keyword>
<dbReference type="AlphaFoldDB" id="A0A6J5ZRD1"/>
<proteinExistence type="predicted"/>
<reference evidence="8" key="1">
    <citation type="submission" date="2020-05" db="EMBL/GenBank/DDBJ databases">
        <authorList>
            <person name="Chiriac C."/>
            <person name="Salcher M."/>
            <person name="Ghai R."/>
            <person name="Kavagutti S V."/>
        </authorList>
    </citation>
    <scope>NUCLEOTIDE SEQUENCE</scope>
</reference>
<evidence type="ECO:0000256" key="2">
    <source>
        <dbReference type="ARBA" id="ARBA00004173"/>
    </source>
</evidence>
<dbReference type="GO" id="GO:0030170">
    <property type="term" value="F:pyridoxal phosphate binding"/>
    <property type="evidence" value="ECO:0007669"/>
    <property type="project" value="InterPro"/>
</dbReference>
<evidence type="ECO:0000256" key="3">
    <source>
        <dbReference type="ARBA" id="ARBA00022576"/>
    </source>
</evidence>
<dbReference type="GO" id="GO:0005739">
    <property type="term" value="C:mitochondrion"/>
    <property type="evidence" value="ECO:0007669"/>
    <property type="project" value="UniProtKB-SubCell"/>
</dbReference>
<comment type="pathway">
    <text evidence="7">Amino-acid biosynthesis.</text>
</comment>
<sequence>MKLTELQSLDDENVVGTYARLPLQVVRGAGSWVWDEDDNQYLDLLCGISVTSLGHCHPQVVDAIRDQARTLIHASNLFYTEAGIRLAQRLSASSLGGKVVFGNSGAEAIEAAIKCARRAKPGGGIVTLENAFHGRTYGALSATHQEAKQAPFAPMIPGFKAAAATIDSLEQAVGADTAALIIEPIQGEGGVHPVPNEVLQAAREICDRHDAALIFDEIQTGMGRTGTLWAYQATGVTPDAITTAKALGGGLPIGGLITGEKLSDSLQRGDHGSTFAAGPVVAQAALAALAVTDDEYLLGRVNMVGERLRDAISSLPGVSEVRGRGLMIGFDIETGDAPGMVNAAISQQRVLMNATGPETVRLLPPLTIDDDEVAEAITRVASALADHAAHS</sequence>
<dbReference type="Gene3D" id="3.90.1150.10">
    <property type="entry name" value="Aspartate Aminotransferase, domain 1"/>
    <property type="match status" value="1"/>
</dbReference>
<evidence type="ECO:0000313" key="8">
    <source>
        <dbReference type="EMBL" id="CAB4345284.1"/>
    </source>
</evidence>
<accession>A0A6J5ZRD1</accession>
<dbReference type="SUPFAM" id="SSF53383">
    <property type="entry name" value="PLP-dependent transferases"/>
    <property type="match status" value="1"/>
</dbReference>
<dbReference type="InterPro" id="IPR005814">
    <property type="entry name" value="Aminotrans_3"/>
</dbReference>
<protein>
    <submittedName>
        <fullName evidence="8">Unannotated protein</fullName>
    </submittedName>
</protein>
<gene>
    <name evidence="8" type="ORF">UFOPK3522_01075</name>
</gene>
<evidence type="ECO:0000256" key="4">
    <source>
        <dbReference type="ARBA" id="ARBA00022605"/>
    </source>
</evidence>
<dbReference type="PIRSF" id="PIRSF000521">
    <property type="entry name" value="Transaminase_4ab_Lys_Orn"/>
    <property type="match status" value="1"/>
</dbReference>
<dbReference type="PANTHER" id="PTHR11986:SF79">
    <property type="entry name" value="ACETYLORNITHINE AMINOTRANSFERASE, MITOCHONDRIAL"/>
    <property type="match status" value="1"/>
</dbReference>
<dbReference type="PROSITE" id="PS00600">
    <property type="entry name" value="AA_TRANSFER_CLASS_3"/>
    <property type="match status" value="1"/>
</dbReference>
<dbReference type="PANTHER" id="PTHR11986">
    <property type="entry name" value="AMINOTRANSFERASE CLASS III"/>
    <property type="match status" value="1"/>
</dbReference>
<name>A0A6J5ZRD1_9ZZZZ</name>
<comment type="subcellular location">
    <subcellularLocation>
        <location evidence="2">Mitochondrion</location>
    </subcellularLocation>
</comment>
<dbReference type="InterPro" id="IPR049704">
    <property type="entry name" value="Aminotrans_3_PPA_site"/>
</dbReference>
<dbReference type="Pfam" id="PF00202">
    <property type="entry name" value="Aminotran_3"/>
    <property type="match status" value="1"/>
</dbReference>
<dbReference type="InterPro" id="IPR015421">
    <property type="entry name" value="PyrdxlP-dep_Trfase_major"/>
</dbReference>
<dbReference type="Gene3D" id="3.40.640.10">
    <property type="entry name" value="Type I PLP-dependent aspartate aminotransferase-like (Major domain)"/>
    <property type="match status" value="1"/>
</dbReference>
<evidence type="ECO:0000256" key="7">
    <source>
        <dbReference type="ARBA" id="ARBA00029440"/>
    </source>
</evidence>
<keyword evidence="3" id="KW-0032">Aminotransferase</keyword>
<dbReference type="InterPro" id="IPR050103">
    <property type="entry name" value="Class-III_PLP-dep_AT"/>
</dbReference>
<dbReference type="CDD" id="cd00610">
    <property type="entry name" value="OAT_like"/>
    <property type="match status" value="1"/>
</dbReference>
<dbReference type="NCBIfam" id="TIGR00707">
    <property type="entry name" value="argD"/>
    <property type="match status" value="1"/>
</dbReference>
<evidence type="ECO:0000256" key="5">
    <source>
        <dbReference type="ARBA" id="ARBA00022679"/>
    </source>
</evidence>
<evidence type="ECO:0000256" key="1">
    <source>
        <dbReference type="ARBA" id="ARBA00001933"/>
    </source>
</evidence>
<dbReference type="EMBL" id="CAESAO010000096">
    <property type="protein sequence ID" value="CAB4345284.1"/>
    <property type="molecule type" value="Genomic_DNA"/>
</dbReference>
<dbReference type="GO" id="GO:0008483">
    <property type="term" value="F:transaminase activity"/>
    <property type="evidence" value="ECO:0007669"/>
    <property type="project" value="UniProtKB-KW"/>
</dbReference>
<dbReference type="InterPro" id="IPR015424">
    <property type="entry name" value="PyrdxlP-dep_Trfase"/>
</dbReference>
<dbReference type="GO" id="GO:0006526">
    <property type="term" value="P:L-arginine biosynthetic process"/>
    <property type="evidence" value="ECO:0007669"/>
    <property type="project" value="UniProtKB-ARBA"/>
</dbReference>
<dbReference type="InterPro" id="IPR015422">
    <property type="entry name" value="PyrdxlP-dep_Trfase_small"/>
</dbReference>
<comment type="cofactor">
    <cofactor evidence="1">
        <name>pyridoxal 5'-phosphate</name>
        <dbReference type="ChEBI" id="CHEBI:597326"/>
    </cofactor>
</comment>
<dbReference type="GO" id="GO:0042802">
    <property type="term" value="F:identical protein binding"/>
    <property type="evidence" value="ECO:0007669"/>
    <property type="project" value="TreeGrafter"/>
</dbReference>
<evidence type="ECO:0000256" key="6">
    <source>
        <dbReference type="ARBA" id="ARBA00022898"/>
    </source>
</evidence>